<dbReference type="PROSITE" id="PS50893">
    <property type="entry name" value="ABC_TRANSPORTER_2"/>
    <property type="match status" value="1"/>
</dbReference>
<keyword evidence="5 11" id="KW-0067">ATP-binding</keyword>
<feature type="transmembrane region" description="Helical" evidence="8">
    <location>
        <begin position="203"/>
        <end position="224"/>
    </location>
</feature>
<evidence type="ECO:0000259" key="10">
    <source>
        <dbReference type="PROSITE" id="PS50929"/>
    </source>
</evidence>
<dbReference type="InterPro" id="IPR011527">
    <property type="entry name" value="ABC1_TM_dom"/>
</dbReference>
<dbReference type="Pfam" id="PF00005">
    <property type="entry name" value="ABC_tran"/>
    <property type="match status" value="1"/>
</dbReference>
<evidence type="ECO:0000256" key="5">
    <source>
        <dbReference type="ARBA" id="ARBA00022840"/>
    </source>
</evidence>
<keyword evidence="3 8" id="KW-0812">Transmembrane</keyword>
<dbReference type="SUPFAM" id="SSF52540">
    <property type="entry name" value="P-loop containing nucleoside triphosphate hydrolases"/>
    <property type="match status" value="1"/>
</dbReference>
<dbReference type="PROSITE" id="PS50929">
    <property type="entry name" value="ABC_TM1F"/>
    <property type="match status" value="1"/>
</dbReference>
<proteinExistence type="predicted"/>
<dbReference type="SUPFAM" id="SSF90123">
    <property type="entry name" value="ABC transporter transmembrane region"/>
    <property type="match status" value="1"/>
</dbReference>
<comment type="subcellular location">
    <subcellularLocation>
        <location evidence="1">Cell membrane</location>
        <topology evidence="1">Multi-pass membrane protein</topology>
    </subcellularLocation>
</comment>
<sequence length="590" mass="65462">MSIVWIVGVGAATAVGCAVVAVLVTRFTVWGRQFRRLAFAYFSVRVGGWRPLLTVLLLLLLTVASVRLSVLLSYQSNGMYTALQNLDGATFARYVVIFGVLATLYVVQTLMSYYVQQALVIPWRVWLNDRVVGDWLDGRAYHRGRFTPSAVDNPDQRIQEDIATFPADSVTLAVGAVSALVSLVSFTIILWQLSGPLTVFGFGIPRAMTFIAYIFVIIASVIAFRIGRPLIRLNFLQERFSAAFRYALVRMRDNSENIAFHRGERVEHDTLSGRFHDIVGNAWAIVFRSLKFQGFNLAVSQISVVFPVIIQAPRYFAGQITLGDVQQTATAFGQVHDSLSFFRNAYDQFASYRAVLDRLVGLLDANDQARALPSVSIEKGEGLEVRDLTVRLPADGRTLVDALDLSVAQGGSLLVTGRSGGGKTTLLRSMAELWPWAWGMVRRPLAEESLFLSQQPYVPLGDLRTALAYPGPADRIDDVQAVEVLHKVQLPHLVDRLDEVADWASRLSPGEQQRLGFARVLLTRPRVVFLDEATSALDEGLEHTLYTLVREELPDCTVVSIGHRSSLRQFHDDVLELLGDGTWHTGATPR</sequence>
<evidence type="ECO:0000313" key="11">
    <source>
        <dbReference type="EMBL" id="MFD1531288.1"/>
    </source>
</evidence>
<reference evidence="12" key="1">
    <citation type="journal article" date="2019" name="Int. J. Syst. Evol. Microbiol.">
        <title>The Global Catalogue of Microorganisms (GCM) 10K type strain sequencing project: providing services to taxonomists for standard genome sequencing and annotation.</title>
        <authorList>
            <consortium name="The Broad Institute Genomics Platform"/>
            <consortium name="The Broad Institute Genome Sequencing Center for Infectious Disease"/>
            <person name="Wu L."/>
            <person name="Ma J."/>
        </authorList>
    </citation>
    <scope>NUCLEOTIDE SEQUENCE [LARGE SCALE GENOMIC DNA]</scope>
    <source>
        <strain evidence="12">JCM 12165</strain>
    </source>
</reference>
<feature type="transmembrane region" description="Helical" evidence="8">
    <location>
        <begin position="6"/>
        <end position="31"/>
    </location>
</feature>
<dbReference type="RefSeq" id="WP_343973497.1">
    <property type="nucleotide sequence ID" value="NZ_BAAAJG010000004.1"/>
</dbReference>
<dbReference type="Pfam" id="PF06472">
    <property type="entry name" value="ABC_membrane_2"/>
    <property type="match status" value="1"/>
</dbReference>
<keyword evidence="2" id="KW-0813">Transport</keyword>
<dbReference type="InterPro" id="IPR003439">
    <property type="entry name" value="ABC_transporter-like_ATP-bd"/>
</dbReference>
<dbReference type="Gene3D" id="1.20.1560.10">
    <property type="entry name" value="ABC transporter type 1, transmembrane domain"/>
    <property type="match status" value="1"/>
</dbReference>
<dbReference type="InterPro" id="IPR050835">
    <property type="entry name" value="ABC_transporter_sub-D"/>
</dbReference>
<organism evidence="11 12">
    <name type="scientific">Pseudonocardia aurantiaca</name>
    <dbReference type="NCBI Taxonomy" id="75290"/>
    <lineage>
        <taxon>Bacteria</taxon>
        <taxon>Bacillati</taxon>
        <taxon>Actinomycetota</taxon>
        <taxon>Actinomycetes</taxon>
        <taxon>Pseudonocardiales</taxon>
        <taxon>Pseudonocardiaceae</taxon>
        <taxon>Pseudonocardia</taxon>
    </lineage>
</organism>
<dbReference type="InterPro" id="IPR003593">
    <property type="entry name" value="AAA+_ATPase"/>
</dbReference>
<evidence type="ECO:0000256" key="4">
    <source>
        <dbReference type="ARBA" id="ARBA00022741"/>
    </source>
</evidence>
<dbReference type="Gene3D" id="3.40.50.300">
    <property type="entry name" value="P-loop containing nucleotide triphosphate hydrolases"/>
    <property type="match status" value="1"/>
</dbReference>
<feature type="domain" description="ABC transmembrane type-1" evidence="10">
    <location>
        <begin position="52"/>
        <end position="351"/>
    </location>
</feature>
<dbReference type="Proteomes" id="UP001597145">
    <property type="component" value="Unassembled WGS sequence"/>
</dbReference>
<evidence type="ECO:0000259" key="9">
    <source>
        <dbReference type="PROSITE" id="PS50893"/>
    </source>
</evidence>
<name>A0ABW4FL12_9PSEU</name>
<evidence type="ECO:0000256" key="8">
    <source>
        <dbReference type="SAM" id="Phobius"/>
    </source>
</evidence>
<evidence type="ECO:0000256" key="3">
    <source>
        <dbReference type="ARBA" id="ARBA00022692"/>
    </source>
</evidence>
<dbReference type="SMART" id="SM00382">
    <property type="entry name" value="AAA"/>
    <property type="match status" value="1"/>
</dbReference>
<comment type="caution">
    <text evidence="11">The sequence shown here is derived from an EMBL/GenBank/DDBJ whole genome shotgun (WGS) entry which is preliminary data.</text>
</comment>
<dbReference type="GO" id="GO:0005524">
    <property type="term" value="F:ATP binding"/>
    <property type="evidence" value="ECO:0007669"/>
    <property type="project" value="UniProtKB-KW"/>
</dbReference>
<evidence type="ECO:0000313" key="12">
    <source>
        <dbReference type="Proteomes" id="UP001597145"/>
    </source>
</evidence>
<dbReference type="PANTHER" id="PTHR11384">
    <property type="entry name" value="ATP-BINDING CASSETTE, SUB-FAMILY D MEMBER"/>
    <property type="match status" value="1"/>
</dbReference>
<evidence type="ECO:0000256" key="6">
    <source>
        <dbReference type="ARBA" id="ARBA00022989"/>
    </source>
</evidence>
<keyword evidence="12" id="KW-1185">Reference proteome</keyword>
<keyword evidence="6 8" id="KW-1133">Transmembrane helix</keyword>
<dbReference type="InterPro" id="IPR027417">
    <property type="entry name" value="P-loop_NTPase"/>
</dbReference>
<feature type="domain" description="ABC transporter" evidence="9">
    <location>
        <begin position="383"/>
        <end position="590"/>
    </location>
</feature>
<dbReference type="PROSITE" id="PS00211">
    <property type="entry name" value="ABC_TRANSPORTER_1"/>
    <property type="match status" value="1"/>
</dbReference>
<accession>A0ABW4FL12</accession>
<evidence type="ECO:0000256" key="2">
    <source>
        <dbReference type="ARBA" id="ARBA00022448"/>
    </source>
</evidence>
<evidence type="ECO:0000256" key="1">
    <source>
        <dbReference type="ARBA" id="ARBA00004651"/>
    </source>
</evidence>
<keyword evidence="4" id="KW-0547">Nucleotide-binding</keyword>
<gene>
    <name evidence="11" type="ORF">ACFSCY_17770</name>
</gene>
<dbReference type="InterPro" id="IPR036640">
    <property type="entry name" value="ABC1_TM_sf"/>
</dbReference>
<dbReference type="PANTHER" id="PTHR11384:SF59">
    <property type="entry name" value="LYSOSOMAL COBALAMIN TRANSPORTER ABCD4"/>
    <property type="match status" value="1"/>
</dbReference>
<feature type="transmembrane region" description="Helical" evidence="8">
    <location>
        <begin position="94"/>
        <end position="115"/>
    </location>
</feature>
<feature type="transmembrane region" description="Helical" evidence="8">
    <location>
        <begin position="52"/>
        <end position="74"/>
    </location>
</feature>
<evidence type="ECO:0000256" key="7">
    <source>
        <dbReference type="ARBA" id="ARBA00023136"/>
    </source>
</evidence>
<dbReference type="EMBL" id="JBHUCP010000010">
    <property type="protein sequence ID" value="MFD1531288.1"/>
    <property type="molecule type" value="Genomic_DNA"/>
</dbReference>
<feature type="transmembrane region" description="Helical" evidence="8">
    <location>
        <begin position="170"/>
        <end position="191"/>
    </location>
</feature>
<dbReference type="InterPro" id="IPR017871">
    <property type="entry name" value="ABC_transporter-like_CS"/>
</dbReference>
<dbReference type="CDD" id="cd03223">
    <property type="entry name" value="ABCD_peroxisomal_ALDP"/>
    <property type="match status" value="1"/>
</dbReference>
<protein>
    <submittedName>
        <fullName evidence="11">ABC transporter ATP-binding protein/permease</fullName>
    </submittedName>
</protein>
<keyword evidence="7 8" id="KW-0472">Membrane</keyword>